<reference evidence="9 10" key="1">
    <citation type="journal article" date="2016" name="Nat. Commun.">
        <title>Thousands of microbial genomes shed light on interconnected biogeochemical processes in an aquifer system.</title>
        <authorList>
            <person name="Anantharaman K."/>
            <person name="Brown C.T."/>
            <person name="Hug L.A."/>
            <person name="Sharon I."/>
            <person name="Castelle C.J."/>
            <person name="Probst A.J."/>
            <person name="Thomas B.C."/>
            <person name="Singh A."/>
            <person name="Wilkins M.J."/>
            <person name="Karaoz U."/>
            <person name="Brodie E.L."/>
            <person name="Williams K.H."/>
            <person name="Hubbard S.S."/>
            <person name="Banfield J.F."/>
        </authorList>
    </citation>
    <scope>NUCLEOTIDE SEQUENCE [LARGE SCALE GENOMIC DNA]</scope>
</reference>
<keyword evidence="2" id="KW-1003">Cell membrane</keyword>
<evidence type="ECO:0000256" key="4">
    <source>
        <dbReference type="ARBA" id="ARBA00022692"/>
    </source>
</evidence>
<dbReference type="GO" id="GO:0009103">
    <property type="term" value="P:lipopolysaccharide biosynthetic process"/>
    <property type="evidence" value="ECO:0007669"/>
    <property type="project" value="TreeGrafter"/>
</dbReference>
<dbReference type="EMBL" id="MFGW01000136">
    <property type="protein sequence ID" value="OGF64527.1"/>
    <property type="molecule type" value="Genomic_DNA"/>
</dbReference>
<evidence type="ECO:0000256" key="2">
    <source>
        <dbReference type="ARBA" id="ARBA00022475"/>
    </source>
</evidence>
<dbReference type="Pfam" id="PF00953">
    <property type="entry name" value="Glycos_transf_4"/>
    <property type="match status" value="1"/>
</dbReference>
<organism evidence="9 10">
    <name type="scientific">Candidatus Fischerbacteria bacterium RBG_13_37_8</name>
    <dbReference type="NCBI Taxonomy" id="1817863"/>
    <lineage>
        <taxon>Bacteria</taxon>
        <taxon>Candidatus Fischeribacteriota</taxon>
    </lineage>
</organism>
<keyword evidence="7" id="KW-0460">Magnesium</keyword>
<dbReference type="GO" id="GO:0005886">
    <property type="term" value="C:plasma membrane"/>
    <property type="evidence" value="ECO:0007669"/>
    <property type="project" value="UniProtKB-SubCell"/>
</dbReference>
<proteinExistence type="predicted"/>
<dbReference type="AlphaFoldDB" id="A0A1F5VM79"/>
<dbReference type="PANTHER" id="PTHR22926:SF3">
    <property type="entry name" value="UNDECAPRENYL-PHOSPHATE ALPHA-N-ACETYLGLUCOSAMINYL 1-PHOSPHATE TRANSFERASE"/>
    <property type="match status" value="1"/>
</dbReference>
<gene>
    <name evidence="9" type="ORF">A2Y62_06745</name>
</gene>
<evidence type="ECO:0000313" key="9">
    <source>
        <dbReference type="EMBL" id="OGF64527.1"/>
    </source>
</evidence>
<protein>
    <recommendedName>
        <fullName evidence="11">Undecaprenyl-phosphate alpha-N-acetylglucosaminyl 1-phosphate transferase</fullName>
    </recommendedName>
</protein>
<dbReference type="GO" id="GO:0046872">
    <property type="term" value="F:metal ion binding"/>
    <property type="evidence" value="ECO:0007669"/>
    <property type="project" value="UniProtKB-KW"/>
</dbReference>
<evidence type="ECO:0000313" key="10">
    <source>
        <dbReference type="Proteomes" id="UP000178943"/>
    </source>
</evidence>
<dbReference type="STRING" id="1817863.A2Y62_06745"/>
<keyword evidence="4 8" id="KW-0812">Transmembrane</keyword>
<keyword evidence="5 8" id="KW-1133">Transmembrane helix</keyword>
<feature type="transmembrane region" description="Helical" evidence="8">
    <location>
        <begin position="71"/>
        <end position="87"/>
    </location>
</feature>
<evidence type="ECO:0000256" key="3">
    <source>
        <dbReference type="ARBA" id="ARBA00022679"/>
    </source>
</evidence>
<dbReference type="GO" id="GO:0071555">
    <property type="term" value="P:cell wall organization"/>
    <property type="evidence" value="ECO:0007669"/>
    <property type="project" value="TreeGrafter"/>
</dbReference>
<comment type="subcellular location">
    <subcellularLocation>
        <location evidence="1">Cell membrane</location>
        <topology evidence="1">Multi-pass membrane protein</topology>
    </subcellularLocation>
</comment>
<feature type="binding site" evidence="7">
    <location>
        <position position="142"/>
    </location>
    <ligand>
        <name>Mg(2+)</name>
        <dbReference type="ChEBI" id="CHEBI:18420"/>
    </ligand>
</feature>
<feature type="transmembrane region" description="Helical" evidence="8">
    <location>
        <begin position="173"/>
        <end position="193"/>
    </location>
</feature>
<evidence type="ECO:0000256" key="6">
    <source>
        <dbReference type="ARBA" id="ARBA00023136"/>
    </source>
</evidence>
<dbReference type="Proteomes" id="UP000178943">
    <property type="component" value="Unassembled WGS sequence"/>
</dbReference>
<name>A0A1F5VM79_9BACT</name>
<comment type="caution">
    <text evidence="9">The sequence shown here is derived from an EMBL/GenBank/DDBJ whole genome shotgun (WGS) entry which is preliminary data.</text>
</comment>
<keyword evidence="7" id="KW-0479">Metal-binding</keyword>
<dbReference type="InterPro" id="IPR000715">
    <property type="entry name" value="Glycosyl_transferase_4"/>
</dbReference>
<feature type="binding site" evidence="7">
    <location>
        <position position="202"/>
    </location>
    <ligand>
        <name>Mg(2+)</name>
        <dbReference type="ChEBI" id="CHEBI:18420"/>
    </ligand>
</feature>
<evidence type="ECO:0000256" key="8">
    <source>
        <dbReference type="SAM" id="Phobius"/>
    </source>
</evidence>
<evidence type="ECO:0000256" key="5">
    <source>
        <dbReference type="ARBA" id="ARBA00022989"/>
    </source>
</evidence>
<feature type="transmembrane region" description="Helical" evidence="8">
    <location>
        <begin position="306"/>
        <end position="324"/>
    </location>
</feature>
<keyword evidence="6 8" id="KW-0472">Membrane</keyword>
<feature type="transmembrane region" description="Helical" evidence="8">
    <location>
        <begin position="143"/>
        <end position="167"/>
    </location>
</feature>
<dbReference type="GO" id="GO:0016780">
    <property type="term" value="F:phosphotransferase activity, for other substituted phosphate groups"/>
    <property type="evidence" value="ECO:0007669"/>
    <property type="project" value="InterPro"/>
</dbReference>
<comment type="cofactor">
    <cofactor evidence="7">
        <name>Mg(2+)</name>
        <dbReference type="ChEBI" id="CHEBI:18420"/>
    </cofactor>
</comment>
<feature type="transmembrane region" description="Helical" evidence="8">
    <location>
        <begin position="228"/>
        <end position="252"/>
    </location>
</feature>
<evidence type="ECO:0000256" key="1">
    <source>
        <dbReference type="ARBA" id="ARBA00004651"/>
    </source>
</evidence>
<accession>A0A1F5VM79</accession>
<dbReference type="CDD" id="cd06853">
    <property type="entry name" value="GT_WecA_like"/>
    <property type="match status" value="1"/>
</dbReference>
<feature type="transmembrane region" description="Helical" evidence="8">
    <location>
        <begin position="47"/>
        <end position="64"/>
    </location>
</feature>
<evidence type="ECO:0000256" key="7">
    <source>
        <dbReference type="PIRSR" id="PIRSR600715-1"/>
    </source>
</evidence>
<feature type="transmembrane region" description="Helical" evidence="8">
    <location>
        <begin position="205"/>
        <end position="222"/>
    </location>
</feature>
<evidence type="ECO:0008006" key="11">
    <source>
        <dbReference type="Google" id="ProtNLM"/>
    </source>
</evidence>
<keyword evidence="3" id="KW-0808">Transferase</keyword>
<sequence length="329" mass="36207">MLPILIVILSFLFSLRGTKVAQKAALHFGIVDKPDGKLKIHEESVPYLGGLSIYLSFLIALSIIIEFDQKVLGLLLGSTLVMLLGLLDDLKAIEPIIKILGQLLAVTVLIKSGIVIDIVFLSNWQNTVLTVLWVLTLTNAFNIIDIMDGLAGGIAAFSTLFLAIISYLNGQHFISLIAAALFGSIIGFLKYNFVPARIYLGDSGSLFLGFMLASLSMIASYSDTNRYALLSPLVLFGIPLFDLYYVVLLRIIKKKSPFRGSKDHYAVRMKIHGIAVRRIVGFSYLLGFFLGLATLANIFILPWQSLVLYAIIIVFFIIFGALLAQIKVD</sequence>
<dbReference type="PANTHER" id="PTHR22926">
    <property type="entry name" value="PHOSPHO-N-ACETYLMURAMOYL-PENTAPEPTIDE-TRANSFERASE"/>
    <property type="match status" value="1"/>
</dbReference>
<feature type="transmembrane region" description="Helical" evidence="8">
    <location>
        <begin position="279"/>
        <end position="300"/>
    </location>
</feature>
<dbReference type="GO" id="GO:0044038">
    <property type="term" value="P:cell wall macromolecule biosynthetic process"/>
    <property type="evidence" value="ECO:0007669"/>
    <property type="project" value="TreeGrafter"/>
</dbReference>
<feature type="transmembrane region" description="Helical" evidence="8">
    <location>
        <begin position="99"/>
        <end position="122"/>
    </location>
</feature>